<proteinExistence type="predicted"/>
<evidence type="ECO:0000313" key="2">
    <source>
        <dbReference type="Proteomes" id="UP000765509"/>
    </source>
</evidence>
<organism evidence="1 2">
    <name type="scientific">Austropuccinia psidii MF-1</name>
    <dbReference type="NCBI Taxonomy" id="1389203"/>
    <lineage>
        <taxon>Eukaryota</taxon>
        <taxon>Fungi</taxon>
        <taxon>Dikarya</taxon>
        <taxon>Basidiomycota</taxon>
        <taxon>Pucciniomycotina</taxon>
        <taxon>Pucciniomycetes</taxon>
        <taxon>Pucciniales</taxon>
        <taxon>Sphaerophragmiaceae</taxon>
        <taxon>Austropuccinia</taxon>
    </lineage>
</organism>
<dbReference type="EMBL" id="AVOT02095494">
    <property type="protein sequence ID" value="MBW0575058.1"/>
    <property type="molecule type" value="Genomic_DNA"/>
</dbReference>
<comment type="caution">
    <text evidence="1">The sequence shown here is derived from an EMBL/GenBank/DDBJ whole genome shotgun (WGS) entry which is preliminary data.</text>
</comment>
<dbReference type="Proteomes" id="UP000765509">
    <property type="component" value="Unassembled WGS sequence"/>
</dbReference>
<accession>A0A9Q3PUV9</accession>
<reference evidence="1" key="1">
    <citation type="submission" date="2021-03" db="EMBL/GenBank/DDBJ databases">
        <title>Draft genome sequence of rust myrtle Austropuccinia psidii MF-1, a brazilian biotype.</title>
        <authorList>
            <person name="Quecine M.C."/>
            <person name="Pachon D.M.R."/>
            <person name="Bonatelli M.L."/>
            <person name="Correr F.H."/>
            <person name="Franceschini L.M."/>
            <person name="Leite T.F."/>
            <person name="Margarido G.R.A."/>
            <person name="Almeida C.A."/>
            <person name="Ferrarezi J.A."/>
            <person name="Labate C.A."/>
        </authorList>
    </citation>
    <scope>NUCLEOTIDE SEQUENCE</scope>
    <source>
        <strain evidence="1">MF-1</strain>
    </source>
</reference>
<evidence type="ECO:0000313" key="1">
    <source>
        <dbReference type="EMBL" id="MBW0575058.1"/>
    </source>
</evidence>
<sequence length="138" mass="15832">MCWNYFLQQIQHSQRLKNRIQLYTQAPDRSPVALNDKTLAALEFIKPILAIFDGACKMFQQDAPTKNLVLPIYNSLIKKMHHYACDSPQLWSQACHAAKAKLHKYKDLEIRNNDTLIATLLNHGYRQGMLQLVGVSPP</sequence>
<dbReference type="AlphaFoldDB" id="A0A9Q3PUV9"/>
<name>A0A9Q3PUV9_9BASI</name>
<protein>
    <submittedName>
        <fullName evidence="1">Uncharacterized protein</fullName>
    </submittedName>
</protein>
<keyword evidence="2" id="KW-1185">Reference proteome</keyword>
<gene>
    <name evidence="1" type="ORF">O181_114773</name>
</gene>